<dbReference type="RefSeq" id="WP_236709159.1">
    <property type="nucleotide sequence ID" value="NZ_BJVR01000009.1"/>
</dbReference>
<evidence type="ECO:0000256" key="3">
    <source>
        <dbReference type="ARBA" id="ARBA00022990"/>
    </source>
</evidence>
<gene>
    <name evidence="9" type="ORF">ATR01nite_13350</name>
</gene>
<evidence type="ECO:0000256" key="5">
    <source>
        <dbReference type="ARBA" id="ARBA00032596"/>
    </source>
</evidence>
<evidence type="ECO:0000256" key="1">
    <source>
        <dbReference type="ARBA" id="ARBA00022801"/>
    </source>
</evidence>
<dbReference type="GO" id="GO:0006508">
    <property type="term" value="P:proteolysis"/>
    <property type="evidence" value="ECO:0007669"/>
    <property type="project" value="InterPro"/>
</dbReference>
<keyword evidence="7" id="KW-0732">Signal</keyword>
<feature type="domain" description="Peptidase S9 prolyl oligopeptidase catalytic" evidence="8">
    <location>
        <begin position="491"/>
        <end position="684"/>
    </location>
</feature>
<dbReference type="SUPFAM" id="SSF53474">
    <property type="entry name" value="alpha/beta-Hydrolases"/>
    <property type="match status" value="1"/>
</dbReference>
<dbReference type="Proteomes" id="UP000321800">
    <property type="component" value="Unassembled WGS sequence"/>
</dbReference>
<evidence type="ECO:0000256" key="4">
    <source>
        <dbReference type="ARBA" id="ARBA00032284"/>
    </source>
</evidence>
<comment type="caution">
    <text evidence="9">The sequence shown here is derived from an EMBL/GenBank/DDBJ whole genome shotgun (WGS) entry which is preliminary data.</text>
</comment>
<evidence type="ECO:0000256" key="7">
    <source>
        <dbReference type="SAM" id="SignalP"/>
    </source>
</evidence>
<protein>
    <recommendedName>
        <fullName evidence="5">Acyl-peptide hydrolase</fullName>
    </recommendedName>
    <alternativeName>
        <fullName evidence="4">Acylaminoacyl-peptidase</fullName>
    </alternativeName>
</protein>
<dbReference type="GO" id="GO:0004252">
    <property type="term" value="F:serine-type endopeptidase activity"/>
    <property type="evidence" value="ECO:0007669"/>
    <property type="project" value="InterPro"/>
</dbReference>
<keyword evidence="2" id="KW-0720">Serine protease</keyword>
<dbReference type="Pfam" id="PF07676">
    <property type="entry name" value="PD40"/>
    <property type="match status" value="3"/>
</dbReference>
<dbReference type="InterPro" id="IPR011042">
    <property type="entry name" value="6-blade_b-propeller_TolB-like"/>
</dbReference>
<organism evidence="9 10">
    <name type="scientific">Acetobacter tropicalis</name>
    <dbReference type="NCBI Taxonomy" id="104102"/>
    <lineage>
        <taxon>Bacteria</taxon>
        <taxon>Pseudomonadati</taxon>
        <taxon>Pseudomonadota</taxon>
        <taxon>Alphaproteobacteria</taxon>
        <taxon>Acetobacterales</taxon>
        <taxon>Acetobacteraceae</taxon>
        <taxon>Acetobacter</taxon>
    </lineage>
</organism>
<evidence type="ECO:0000256" key="2">
    <source>
        <dbReference type="ARBA" id="ARBA00022825"/>
    </source>
</evidence>
<dbReference type="SUPFAM" id="SSF82171">
    <property type="entry name" value="DPP6 N-terminal domain-like"/>
    <property type="match status" value="1"/>
</dbReference>
<dbReference type="Gene3D" id="3.40.50.1820">
    <property type="entry name" value="alpha/beta hydrolase"/>
    <property type="match status" value="1"/>
</dbReference>
<dbReference type="InterPro" id="IPR011659">
    <property type="entry name" value="WD40"/>
</dbReference>
<comment type="function">
    <text evidence="6">This enzyme catalyzes the hydrolysis of the N-terminal peptide bond of an N-acetylated peptide to generate an N-acetylated amino acid and a peptide with a free N-terminus. It preferentially cleaves off Ac-Ala, Ac-Met and Ac-Ser. Also, involved in the degradation of oxidized and glycated proteins.</text>
</comment>
<dbReference type="Gene3D" id="2.120.10.30">
    <property type="entry name" value="TolB, C-terminal domain"/>
    <property type="match status" value="2"/>
</dbReference>
<dbReference type="InterPro" id="IPR001375">
    <property type="entry name" value="Peptidase_S9_cat"/>
</dbReference>
<dbReference type="AlphaFoldDB" id="A0A511FM41"/>
<keyword evidence="3" id="KW-0007">Acetylation</keyword>
<dbReference type="PANTHER" id="PTHR42776">
    <property type="entry name" value="SERINE PEPTIDASE S9 FAMILY MEMBER"/>
    <property type="match status" value="1"/>
</dbReference>
<accession>A0A511FM41</accession>
<keyword evidence="1" id="KW-0378">Hydrolase</keyword>
<name>A0A511FM41_9PROT</name>
<dbReference type="InterPro" id="IPR029058">
    <property type="entry name" value="AB_hydrolase_fold"/>
</dbReference>
<dbReference type="Pfam" id="PF00326">
    <property type="entry name" value="Peptidase_S9"/>
    <property type="match status" value="1"/>
</dbReference>
<dbReference type="PROSITE" id="PS00708">
    <property type="entry name" value="PRO_ENDOPEP_SER"/>
    <property type="match status" value="1"/>
</dbReference>
<sequence length="694" mass="74922">MRCFPLAATLLAGALCSIHPAQARPFDEAGARQQIKALLALPFATDLVGASKVDRFAWVEKRNGVRNILAADATGAPKALTHFTQDDGTDLWGLALSPNGKTLAYVEGGDPEYPDDPSPNPNLSAFGTHQTVHLVLDGGKEIQVGEGWNPTFSPDGQMLAFTQKGSLFLAPVGGAAKEVMTVRGSLTSLQWAPDGTALAFTLDRGTHALVGVWRLKPATMAFLAPALAQDSLPTFSPDGRFVAFVREHTPLTYQSPPKAAFWNLHVYDLATNTDHVVWTPPAGHGGRFFAPEGSGLLWSDNTHLLFPWEGSGWLRVCRVETATAAAPQCLTPDKAEVSSYRLSADGKTLFYTSNAGNVDTWHAWRQTLDGAAPQRLTQGEAMETDLALAGGSVGVMAASATQTAHPVLLAQGHTEHTPVVPELPANTHFVTPRTVIFRSTDGGEVHGQLFVPEGDAKTPRAALVFVHGGPHRQMLPAFNSMGYYSNAYAMNQTLAAQGYVVLSVNYRSGTGYGEAFRNAPDIGRQGASEYRDVLAAATYLKTRPDVDPARIGIWGGSWGGYLTALALARNSDVFAAGADFHGVHDMTRPDKFGLSPAQNKAAHDLEWQSSPAADIAHWHAPVLLVHGDDDYNVEFEQSTLLARLLSEQGVPYEEHAFPNERHAFLRMQDWLTAYMWMDTFFGRTLAPRVSGSPH</sequence>
<feature type="signal peptide" evidence="7">
    <location>
        <begin position="1"/>
        <end position="23"/>
    </location>
</feature>
<evidence type="ECO:0000313" key="9">
    <source>
        <dbReference type="EMBL" id="GEL50260.1"/>
    </source>
</evidence>
<evidence type="ECO:0000256" key="6">
    <source>
        <dbReference type="ARBA" id="ARBA00045885"/>
    </source>
</evidence>
<dbReference type="EMBL" id="BJVR01000009">
    <property type="protein sequence ID" value="GEL50260.1"/>
    <property type="molecule type" value="Genomic_DNA"/>
</dbReference>
<feature type="chain" id="PRO_5022821147" description="Acyl-peptide hydrolase" evidence="7">
    <location>
        <begin position="24"/>
        <end position="694"/>
    </location>
</feature>
<dbReference type="InterPro" id="IPR002471">
    <property type="entry name" value="Pept_S9_AS"/>
</dbReference>
<keyword evidence="2" id="KW-0645">Protease</keyword>
<evidence type="ECO:0000259" key="8">
    <source>
        <dbReference type="Pfam" id="PF00326"/>
    </source>
</evidence>
<reference evidence="9 10" key="1">
    <citation type="submission" date="2019-07" db="EMBL/GenBank/DDBJ databases">
        <title>Whole genome shotgun sequence of Acetobacter tropicalis NBRC 16470.</title>
        <authorList>
            <person name="Hosoyama A."/>
            <person name="Uohara A."/>
            <person name="Ohji S."/>
            <person name="Ichikawa N."/>
        </authorList>
    </citation>
    <scope>NUCLEOTIDE SEQUENCE [LARGE SCALE GENOMIC DNA]</scope>
    <source>
        <strain evidence="9 10">NBRC 16470</strain>
    </source>
</reference>
<dbReference type="PANTHER" id="PTHR42776:SF27">
    <property type="entry name" value="DIPEPTIDYL PEPTIDASE FAMILY MEMBER 6"/>
    <property type="match status" value="1"/>
</dbReference>
<evidence type="ECO:0000313" key="10">
    <source>
        <dbReference type="Proteomes" id="UP000321800"/>
    </source>
</evidence>
<proteinExistence type="predicted"/>